<accession>A0ABU6YAA5</accession>
<dbReference type="InterPro" id="IPR036397">
    <property type="entry name" value="RNaseH_sf"/>
</dbReference>
<proteinExistence type="predicted"/>
<dbReference type="Gene3D" id="3.30.420.10">
    <property type="entry name" value="Ribonuclease H-like superfamily/Ribonuclease H"/>
    <property type="match status" value="1"/>
</dbReference>
<dbReference type="PANTHER" id="PTHR47723:SF19">
    <property type="entry name" value="POLYNUCLEOTIDYL TRANSFERASE, RIBONUCLEASE H-LIKE SUPERFAMILY PROTEIN"/>
    <property type="match status" value="1"/>
</dbReference>
<dbReference type="Proteomes" id="UP001341840">
    <property type="component" value="Unassembled WGS sequence"/>
</dbReference>
<dbReference type="EMBL" id="JASCZI010241822">
    <property type="protein sequence ID" value="MED6207372.1"/>
    <property type="molecule type" value="Genomic_DNA"/>
</dbReference>
<name>A0ABU6YAA5_9FABA</name>
<comment type="caution">
    <text evidence="2">The sequence shown here is derived from an EMBL/GenBank/DDBJ whole genome shotgun (WGS) entry which is preliminary data.</text>
</comment>
<gene>
    <name evidence="2" type="ORF">PIB30_035175</name>
</gene>
<dbReference type="InterPro" id="IPR002156">
    <property type="entry name" value="RNaseH_domain"/>
</dbReference>
<evidence type="ECO:0000313" key="2">
    <source>
        <dbReference type="EMBL" id="MED6207372.1"/>
    </source>
</evidence>
<evidence type="ECO:0000313" key="3">
    <source>
        <dbReference type="Proteomes" id="UP001341840"/>
    </source>
</evidence>
<keyword evidence="3" id="KW-1185">Reference proteome</keyword>
<sequence>MGSSSPSSAKVNCDGSLFICGQLAGFGCIIRNPNGICLRSCSGSIRADSNLVCELLAIWHGLLLAWETDFRNVICETDRWEAYNLIHQDCLHVCNYQDLILRIKDILLRN</sequence>
<dbReference type="InterPro" id="IPR044730">
    <property type="entry name" value="RNase_H-like_dom_plant"/>
</dbReference>
<dbReference type="PANTHER" id="PTHR47723">
    <property type="entry name" value="OS05G0353850 PROTEIN"/>
    <property type="match status" value="1"/>
</dbReference>
<dbReference type="CDD" id="cd06222">
    <property type="entry name" value="RNase_H_like"/>
    <property type="match status" value="1"/>
</dbReference>
<feature type="domain" description="RNase H type-1" evidence="1">
    <location>
        <begin position="12"/>
        <end position="100"/>
    </location>
</feature>
<dbReference type="InterPro" id="IPR053151">
    <property type="entry name" value="RNase_H-like"/>
</dbReference>
<organism evidence="2 3">
    <name type="scientific">Stylosanthes scabra</name>
    <dbReference type="NCBI Taxonomy" id="79078"/>
    <lineage>
        <taxon>Eukaryota</taxon>
        <taxon>Viridiplantae</taxon>
        <taxon>Streptophyta</taxon>
        <taxon>Embryophyta</taxon>
        <taxon>Tracheophyta</taxon>
        <taxon>Spermatophyta</taxon>
        <taxon>Magnoliopsida</taxon>
        <taxon>eudicotyledons</taxon>
        <taxon>Gunneridae</taxon>
        <taxon>Pentapetalae</taxon>
        <taxon>rosids</taxon>
        <taxon>fabids</taxon>
        <taxon>Fabales</taxon>
        <taxon>Fabaceae</taxon>
        <taxon>Papilionoideae</taxon>
        <taxon>50 kb inversion clade</taxon>
        <taxon>dalbergioids sensu lato</taxon>
        <taxon>Dalbergieae</taxon>
        <taxon>Pterocarpus clade</taxon>
        <taxon>Stylosanthes</taxon>
    </lineage>
</organism>
<dbReference type="SUPFAM" id="SSF53098">
    <property type="entry name" value="Ribonuclease H-like"/>
    <property type="match status" value="1"/>
</dbReference>
<dbReference type="InterPro" id="IPR012337">
    <property type="entry name" value="RNaseH-like_sf"/>
</dbReference>
<evidence type="ECO:0000259" key="1">
    <source>
        <dbReference type="Pfam" id="PF13456"/>
    </source>
</evidence>
<protein>
    <recommendedName>
        <fullName evidence="1">RNase H type-1 domain-containing protein</fullName>
    </recommendedName>
</protein>
<dbReference type="Pfam" id="PF13456">
    <property type="entry name" value="RVT_3"/>
    <property type="match status" value="1"/>
</dbReference>
<reference evidence="2 3" key="1">
    <citation type="journal article" date="2023" name="Plants (Basel)">
        <title>Bridging the Gap: Combining Genomics and Transcriptomics Approaches to Understand Stylosanthes scabra, an Orphan Legume from the Brazilian Caatinga.</title>
        <authorList>
            <person name="Ferreira-Neto J.R.C."/>
            <person name="da Silva M.D."/>
            <person name="Binneck E."/>
            <person name="de Melo N.F."/>
            <person name="da Silva R.H."/>
            <person name="de Melo A.L.T.M."/>
            <person name="Pandolfi V."/>
            <person name="Bustamante F.O."/>
            <person name="Brasileiro-Vidal A.C."/>
            <person name="Benko-Iseppon A.M."/>
        </authorList>
    </citation>
    <scope>NUCLEOTIDE SEQUENCE [LARGE SCALE GENOMIC DNA]</scope>
    <source>
        <tissue evidence="2">Leaves</tissue>
    </source>
</reference>